<evidence type="ECO:0000313" key="1">
    <source>
        <dbReference type="EMBL" id="MBD2318885.1"/>
    </source>
</evidence>
<keyword evidence="2" id="KW-1185">Reference proteome</keyword>
<reference evidence="1 2" key="1">
    <citation type="journal article" date="2020" name="ISME J.">
        <title>Comparative genomics reveals insights into cyanobacterial evolution and habitat adaptation.</title>
        <authorList>
            <person name="Chen M.Y."/>
            <person name="Teng W.K."/>
            <person name="Zhao L."/>
            <person name="Hu C.X."/>
            <person name="Zhou Y.K."/>
            <person name="Han B.P."/>
            <person name="Song L.R."/>
            <person name="Shu W.S."/>
        </authorList>
    </citation>
    <scope>NUCLEOTIDE SEQUENCE [LARGE SCALE GENOMIC DNA]</scope>
    <source>
        <strain evidence="1 2">FACHB-1050</strain>
    </source>
</reference>
<dbReference type="Proteomes" id="UP000618445">
    <property type="component" value="Unassembled WGS sequence"/>
</dbReference>
<accession>A0ABR8CFK2</accession>
<comment type="caution">
    <text evidence="1">The sequence shown here is derived from an EMBL/GenBank/DDBJ whole genome shotgun (WGS) entry which is preliminary data.</text>
</comment>
<sequence length="136" mass="15777">MIVLDEQLLGANLEQAIGKWYQGNVCFITDLRPNSIIKDEAIPMLLRKEAQPTFITINERDFWRKVAISEYFCIVCFNLPDSRASEISLLLRNLLRHPEFNIKAKRMGKMIRIAGSHVSYYSASDRVIQEFTLQIQ</sequence>
<proteinExistence type="predicted"/>
<gene>
    <name evidence="1" type="ORF">H6G05_18780</name>
</gene>
<name>A0ABR8CFK2_9CYAN</name>
<dbReference type="RefSeq" id="WP_190580289.1">
    <property type="nucleotide sequence ID" value="NZ_CAWPQU010000031.1"/>
</dbReference>
<protein>
    <submittedName>
        <fullName evidence="1">Uncharacterized protein</fullName>
    </submittedName>
</protein>
<dbReference type="EMBL" id="JACJQY010000037">
    <property type="protein sequence ID" value="MBD2318885.1"/>
    <property type="molecule type" value="Genomic_DNA"/>
</dbReference>
<organism evidence="1 2">
    <name type="scientific">Phormidium tenue FACHB-1050</name>
    <dbReference type="NCBI Taxonomy" id="2692857"/>
    <lineage>
        <taxon>Bacteria</taxon>
        <taxon>Bacillati</taxon>
        <taxon>Cyanobacteriota</taxon>
        <taxon>Cyanophyceae</taxon>
        <taxon>Oscillatoriophycideae</taxon>
        <taxon>Oscillatoriales</taxon>
        <taxon>Oscillatoriaceae</taxon>
        <taxon>Phormidium</taxon>
    </lineage>
</organism>
<evidence type="ECO:0000313" key="2">
    <source>
        <dbReference type="Proteomes" id="UP000618445"/>
    </source>
</evidence>